<evidence type="ECO:0000259" key="1">
    <source>
        <dbReference type="Pfam" id="PF14819"/>
    </source>
</evidence>
<sequence length="158" mass="18638">MKTKYLGKNNKNNKSGRDLLDCIERIKVDIKYGHDIWNVYDFMYLDQNKIPNLSLLEIVIPSNSKFIVESKSMKLYLNHFYNKSFKTKNEITKKIQKDIENKIKSKIKVRFLKSFVKEPNFITLNNLQLKNTPIKKILKFNGFRSICPVTSQPDFANI</sequence>
<name>A0A520MWY9_9GAMM</name>
<dbReference type="AlphaFoldDB" id="A0A520MWY9"/>
<dbReference type="EMBL" id="SHBH01000029">
    <property type="protein sequence ID" value="RZO25724.1"/>
    <property type="molecule type" value="Genomic_DNA"/>
</dbReference>
<protein>
    <submittedName>
        <fullName evidence="2">7-cyano-7-deazaguanine reductase</fullName>
    </submittedName>
</protein>
<organism evidence="2 3">
    <name type="scientific">SAR86 cluster bacterium</name>
    <dbReference type="NCBI Taxonomy" id="2030880"/>
    <lineage>
        <taxon>Bacteria</taxon>
        <taxon>Pseudomonadati</taxon>
        <taxon>Pseudomonadota</taxon>
        <taxon>Gammaproteobacteria</taxon>
        <taxon>SAR86 cluster</taxon>
    </lineage>
</organism>
<dbReference type="Pfam" id="PF14819">
    <property type="entry name" value="QueF_N"/>
    <property type="match status" value="1"/>
</dbReference>
<feature type="domain" description="NADPH-dependent 7-cyano-7-deazaguanine reductase N-terminal" evidence="1">
    <location>
        <begin position="32"/>
        <end position="110"/>
    </location>
</feature>
<evidence type="ECO:0000313" key="2">
    <source>
        <dbReference type="EMBL" id="RZO25724.1"/>
    </source>
</evidence>
<accession>A0A520MWY9</accession>
<reference evidence="2 3" key="1">
    <citation type="submission" date="2019-02" db="EMBL/GenBank/DDBJ databases">
        <title>Prokaryotic population dynamics and viral predation in marine succession experiment using metagenomics: the confinement effect.</title>
        <authorList>
            <person name="Haro-Moreno J.M."/>
            <person name="Rodriguez-Valera F."/>
            <person name="Lopez-Perez M."/>
        </authorList>
    </citation>
    <scope>NUCLEOTIDE SEQUENCE [LARGE SCALE GENOMIC DNA]</scope>
    <source>
        <strain evidence="2">MED-G162</strain>
    </source>
</reference>
<comment type="caution">
    <text evidence="2">The sequence shown here is derived from an EMBL/GenBank/DDBJ whole genome shotgun (WGS) entry which is preliminary data.</text>
</comment>
<dbReference type="InterPro" id="IPR043133">
    <property type="entry name" value="GTP-CH-I_C/QueF"/>
</dbReference>
<dbReference type="Proteomes" id="UP000319384">
    <property type="component" value="Unassembled WGS sequence"/>
</dbReference>
<gene>
    <name evidence="2" type="ORF">EVA95_03200</name>
</gene>
<evidence type="ECO:0000313" key="3">
    <source>
        <dbReference type="Proteomes" id="UP000319384"/>
    </source>
</evidence>
<dbReference type="InterPro" id="IPR029139">
    <property type="entry name" value="QueF_N"/>
</dbReference>
<dbReference type="Gene3D" id="3.30.1130.10">
    <property type="match status" value="1"/>
</dbReference>
<proteinExistence type="predicted"/>
<feature type="non-terminal residue" evidence="2">
    <location>
        <position position="158"/>
    </location>
</feature>